<dbReference type="InterPro" id="IPR050330">
    <property type="entry name" value="Bact_OuterMem_StrucFunc"/>
</dbReference>
<dbReference type="Gene3D" id="2.120.10.30">
    <property type="entry name" value="TolB, C-terminal domain"/>
    <property type="match status" value="1"/>
</dbReference>
<dbReference type="InterPro" id="IPR036737">
    <property type="entry name" value="OmpA-like_sf"/>
</dbReference>
<evidence type="ECO:0000313" key="8">
    <source>
        <dbReference type="EMBL" id="MBC9813822.1"/>
    </source>
</evidence>
<protein>
    <submittedName>
        <fullName evidence="8">OmpA family protein</fullName>
    </submittedName>
</protein>
<dbReference type="RefSeq" id="WP_216714773.1">
    <property type="nucleotide sequence ID" value="NZ_JACVEL010000016.1"/>
</dbReference>
<evidence type="ECO:0000313" key="9">
    <source>
        <dbReference type="Proteomes" id="UP000652681"/>
    </source>
</evidence>
<dbReference type="PANTHER" id="PTHR30329">
    <property type="entry name" value="STATOR ELEMENT OF FLAGELLAR MOTOR COMPLEX"/>
    <property type="match status" value="1"/>
</dbReference>
<comment type="caution">
    <text evidence="8">The sequence shown here is derived from an EMBL/GenBank/DDBJ whole genome shotgun (WGS) entry which is preliminary data.</text>
</comment>
<dbReference type="InterPro" id="IPR011042">
    <property type="entry name" value="6-blade_b-propeller_TolB-like"/>
</dbReference>
<feature type="domain" description="OmpA-like" evidence="7">
    <location>
        <begin position="574"/>
        <end position="686"/>
    </location>
</feature>
<evidence type="ECO:0000256" key="5">
    <source>
        <dbReference type="SAM" id="MobiDB-lite"/>
    </source>
</evidence>
<dbReference type="InterPro" id="IPR006665">
    <property type="entry name" value="OmpA-like"/>
</dbReference>
<keyword evidence="3" id="KW-0998">Cell outer membrane</keyword>
<organism evidence="8 9">
    <name type="scientific">Taishania pollutisoli</name>
    <dbReference type="NCBI Taxonomy" id="2766479"/>
    <lineage>
        <taxon>Bacteria</taxon>
        <taxon>Pseudomonadati</taxon>
        <taxon>Bacteroidota</taxon>
        <taxon>Flavobacteriia</taxon>
        <taxon>Flavobacteriales</taxon>
        <taxon>Crocinitomicaceae</taxon>
        <taxon>Taishania</taxon>
    </lineage>
</organism>
<evidence type="ECO:0000256" key="1">
    <source>
        <dbReference type="ARBA" id="ARBA00004442"/>
    </source>
</evidence>
<reference evidence="8" key="1">
    <citation type="submission" date="2020-09" db="EMBL/GenBank/DDBJ databases">
        <title>Taishania pollutisoli gen. nov., sp. nov., Isolated from Tetrabromobisphenol A-Contaminated Soil.</title>
        <authorList>
            <person name="Chen Q."/>
        </authorList>
    </citation>
    <scope>NUCLEOTIDE SEQUENCE</scope>
    <source>
        <strain evidence="8">CZZ-1</strain>
    </source>
</reference>
<dbReference type="PANTHER" id="PTHR30329:SF21">
    <property type="entry name" value="LIPOPROTEIN YIAD-RELATED"/>
    <property type="match status" value="1"/>
</dbReference>
<dbReference type="InterPro" id="IPR006664">
    <property type="entry name" value="OMP_bac"/>
</dbReference>
<evidence type="ECO:0000256" key="4">
    <source>
        <dbReference type="PROSITE-ProRule" id="PRU00473"/>
    </source>
</evidence>
<dbReference type="Pfam" id="PF00691">
    <property type="entry name" value="OmpA"/>
    <property type="match status" value="1"/>
</dbReference>
<dbReference type="CDD" id="cd07185">
    <property type="entry name" value="OmpA_C-like"/>
    <property type="match status" value="1"/>
</dbReference>
<gene>
    <name evidence="8" type="ORF">H9Y05_15205</name>
</gene>
<dbReference type="InterPro" id="IPR011990">
    <property type="entry name" value="TPR-like_helical_dom_sf"/>
</dbReference>
<dbReference type="GO" id="GO:0009279">
    <property type="term" value="C:cell outer membrane"/>
    <property type="evidence" value="ECO:0007669"/>
    <property type="project" value="UniProtKB-SubCell"/>
</dbReference>
<sequence length="686" mass="76959">MMLRIPTLIIFAGCIAHANAQVDDTSCLPPDKKVVKIIEKARLSTDARIAVDAFLEAIKLAPENAMPYYEYGVYAFNKASEYYNRQPNPAMEAGDKSLQKAEELFLEVLELCSNYHADVFYNLGVINYTQQEMELSKEWFNKFINFKSDDPSRYSEDHAKKLGDVKEVVGELKAESDKKANAVPYNPVMVPNVSSKDDEYFPMISPDNELMFFTRKVNEQALGELKSYWVEKFTYSQRKKMTLPFDNGTFLGLPFNDGSFDNYGASTLSVDNKEMILCACKTETVYEQQYKNCDLYITTYERTGAGGNDFKWSELKNMGTAINTKDGWEGQPSLSADGNTLYFTTTRRGSQDNDIYYSTRDENGEWAQAKPMVELNTKGKDKSPFLHQDSETLYFVSDGRGDGVGGLDIYYTRKDEHGKWITPKNIGFPINTEEDEIGVFVSIDGKLAYFSSRTGGNWNIYAFELYEEARPKPVAILKGELKDENGEAVENAVIEIAYGNSDEVTRVKVNGNDGKYAAIVKTDQKQDVMVTVKKEGHAFDSKLIDKEEVAAVAASKDVAIRGNDLNVKELKVGEAYTINDILYATNSAALTDKSKFILKGFARFLKENPGITIAIQGHTDDVGDDDKNLKLSDDRAKGVKEYLASLGIDPKRMTAKGFGETQPKIENTSEANRAKNRRTDFVIESL</sequence>
<keyword evidence="6" id="KW-0732">Signal</keyword>
<dbReference type="SUPFAM" id="SSF82171">
    <property type="entry name" value="DPP6 N-terminal domain-like"/>
    <property type="match status" value="1"/>
</dbReference>
<dbReference type="PRINTS" id="PR01021">
    <property type="entry name" value="OMPADOMAIN"/>
</dbReference>
<dbReference type="Gene3D" id="3.30.1330.60">
    <property type="entry name" value="OmpA-like domain"/>
    <property type="match status" value="1"/>
</dbReference>
<dbReference type="AlphaFoldDB" id="A0A8J6TTX2"/>
<evidence type="ECO:0000256" key="2">
    <source>
        <dbReference type="ARBA" id="ARBA00023136"/>
    </source>
</evidence>
<feature type="signal peptide" evidence="6">
    <location>
        <begin position="1"/>
        <end position="18"/>
    </location>
</feature>
<evidence type="ECO:0000256" key="6">
    <source>
        <dbReference type="SAM" id="SignalP"/>
    </source>
</evidence>
<evidence type="ECO:0000256" key="3">
    <source>
        <dbReference type="ARBA" id="ARBA00023237"/>
    </source>
</evidence>
<feature type="region of interest" description="Disordered" evidence="5">
    <location>
        <begin position="656"/>
        <end position="678"/>
    </location>
</feature>
<dbReference type="Gene3D" id="1.25.40.10">
    <property type="entry name" value="Tetratricopeptide repeat domain"/>
    <property type="match status" value="1"/>
</dbReference>
<dbReference type="EMBL" id="JACVEL010000016">
    <property type="protein sequence ID" value="MBC9813822.1"/>
    <property type="molecule type" value="Genomic_DNA"/>
</dbReference>
<keyword evidence="9" id="KW-1185">Reference proteome</keyword>
<evidence type="ECO:0000259" key="7">
    <source>
        <dbReference type="PROSITE" id="PS51123"/>
    </source>
</evidence>
<dbReference type="SUPFAM" id="SSF48452">
    <property type="entry name" value="TPR-like"/>
    <property type="match status" value="1"/>
</dbReference>
<name>A0A8J6TTX2_9FLAO</name>
<comment type="subcellular location">
    <subcellularLocation>
        <location evidence="1">Cell outer membrane</location>
    </subcellularLocation>
</comment>
<feature type="chain" id="PRO_5035311063" evidence="6">
    <location>
        <begin position="19"/>
        <end position="686"/>
    </location>
</feature>
<dbReference type="Proteomes" id="UP000652681">
    <property type="component" value="Unassembled WGS sequence"/>
</dbReference>
<accession>A0A8J6TTX2</accession>
<dbReference type="Pfam" id="PF07676">
    <property type="entry name" value="PD40"/>
    <property type="match status" value="3"/>
</dbReference>
<dbReference type="PROSITE" id="PS51123">
    <property type="entry name" value="OMPA_2"/>
    <property type="match status" value="1"/>
</dbReference>
<dbReference type="SUPFAM" id="SSF103088">
    <property type="entry name" value="OmpA-like"/>
    <property type="match status" value="1"/>
</dbReference>
<proteinExistence type="predicted"/>
<dbReference type="InterPro" id="IPR011659">
    <property type="entry name" value="WD40"/>
</dbReference>
<keyword evidence="2 4" id="KW-0472">Membrane</keyword>